<dbReference type="EMBL" id="JBBPBN010000026">
    <property type="protein sequence ID" value="KAK9008526.1"/>
    <property type="molecule type" value="Genomic_DNA"/>
</dbReference>
<protein>
    <submittedName>
        <fullName evidence="2">Uncharacterized protein</fullName>
    </submittedName>
</protein>
<evidence type="ECO:0000256" key="1">
    <source>
        <dbReference type="SAM" id="MobiDB-lite"/>
    </source>
</evidence>
<gene>
    <name evidence="2" type="ORF">V6N11_075412</name>
    <name evidence="3" type="ORF">V6N11_075415</name>
</gene>
<keyword evidence="4" id="KW-1185">Reference proteome</keyword>
<evidence type="ECO:0000313" key="4">
    <source>
        <dbReference type="Proteomes" id="UP001396334"/>
    </source>
</evidence>
<proteinExistence type="predicted"/>
<evidence type="ECO:0000313" key="2">
    <source>
        <dbReference type="EMBL" id="KAK9008523.1"/>
    </source>
</evidence>
<accession>A0ABR2R6F2</accession>
<comment type="caution">
    <text evidence="2">The sequence shown here is derived from an EMBL/GenBank/DDBJ whole genome shotgun (WGS) entry which is preliminary data.</text>
</comment>
<organism evidence="2 4">
    <name type="scientific">Hibiscus sabdariffa</name>
    <name type="common">roselle</name>
    <dbReference type="NCBI Taxonomy" id="183260"/>
    <lineage>
        <taxon>Eukaryota</taxon>
        <taxon>Viridiplantae</taxon>
        <taxon>Streptophyta</taxon>
        <taxon>Embryophyta</taxon>
        <taxon>Tracheophyta</taxon>
        <taxon>Spermatophyta</taxon>
        <taxon>Magnoliopsida</taxon>
        <taxon>eudicotyledons</taxon>
        <taxon>Gunneridae</taxon>
        <taxon>Pentapetalae</taxon>
        <taxon>rosids</taxon>
        <taxon>malvids</taxon>
        <taxon>Malvales</taxon>
        <taxon>Malvaceae</taxon>
        <taxon>Malvoideae</taxon>
        <taxon>Hibiscus</taxon>
    </lineage>
</organism>
<dbReference type="EMBL" id="JBBPBN010000026">
    <property type="protein sequence ID" value="KAK9008523.1"/>
    <property type="molecule type" value="Genomic_DNA"/>
</dbReference>
<sequence length="139" mass="16407">MQHGNARKLRSFPSAHIHSIQWEDVRKDEDRYINLQKHMCQINRQISMEIWPPPKEQAPWDAWPENLALLTPYHKAIMETQKQYKDNIPDPSEWSQDYPWYESSASKILKEDINDYMETEDGNDSTSTGSAQLPFSNRN</sequence>
<reference evidence="2 4" key="1">
    <citation type="journal article" date="2024" name="G3 (Bethesda)">
        <title>Genome assembly of Hibiscus sabdariffa L. provides insights into metabolisms of medicinal natural products.</title>
        <authorList>
            <person name="Kim T."/>
        </authorList>
    </citation>
    <scope>NUCLEOTIDE SEQUENCE [LARGE SCALE GENOMIC DNA]</scope>
    <source>
        <strain evidence="2">TK-2024</strain>
        <tissue evidence="2">Old leaves</tissue>
    </source>
</reference>
<feature type="compositionally biased region" description="Polar residues" evidence="1">
    <location>
        <begin position="124"/>
        <end position="139"/>
    </location>
</feature>
<feature type="compositionally biased region" description="Acidic residues" evidence="1">
    <location>
        <begin position="114"/>
        <end position="123"/>
    </location>
</feature>
<feature type="region of interest" description="Disordered" evidence="1">
    <location>
        <begin position="112"/>
        <end position="139"/>
    </location>
</feature>
<name>A0ABR2R6F2_9ROSI</name>
<evidence type="ECO:0000313" key="3">
    <source>
        <dbReference type="EMBL" id="KAK9008526.1"/>
    </source>
</evidence>
<dbReference type="Proteomes" id="UP001396334">
    <property type="component" value="Unassembled WGS sequence"/>
</dbReference>